<dbReference type="OrthoDB" id="7936627at2"/>
<dbReference type="AlphaFoldDB" id="A0A3P3U373"/>
<organism evidence="4 5">
    <name type="scientific">Paenibacillus oralis</name>
    <dbReference type="NCBI Taxonomy" id="2490856"/>
    <lineage>
        <taxon>Bacteria</taxon>
        <taxon>Bacillati</taxon>
        <taxon>Bacillota</taxon>
        <taxon>Bacilli</taxon>
        <taxon>Bacillales</taxon>
        <taxon>Paenibacillaceae</taxon>
        <taxon>Paenibacillus</taxon>
    </lineage>
</organism>
<sequence>MGNKMRLGPINLAVLLVLSIVAGCSSNNASGDDASNSHAPNRNLGSSNEASGSSLELYDLTMVFPVFGNVPEDVEKVQEAVNKITQAKINTTVTLEPINVGNYIQQLNLKYSSGEKLDVAFIYGQLFHPFAAQGKFQELSESLQENGQGVIDAVGQKYVDVPMVDGKLYGVPTGPVAGAGVGYFMRKDIVDKYQLNTSSIQTFSDIEKVLQIVKQNEPSLIPLASSGNPNPVSAYIDYDPIGDFGALLFDSEELKIENLFATQNYANRLNIVRKWFQAGYINKDAATTNAMPWDMVKAGTAFSYISRTSSVSKEEVLTMAGHEMVIVELLPPYVTTNMLMTGLWTISQQAEDPARAMMFLNLLYTDKELVNALIYGVEGEHYVKVSDDMIDYPPGTSADTVGYNLKDINYMMGDGRLLYLTKSDNSEKWEIAQQWADKSIESRTLGFTLNTEPVKNEVVALNNVLNQYQTLLETGSVDPAKELPKFLAKLKSAGIDKYITEAQKQLTEWTVTQNK</sequence>
<evidence type="ECO:0000313" key="5">
    <source>
        <dbReference type="Proteomes" id="UP000267017"/>
    </source>
</evidence>
<feature type="region of interest" description="Disordered" evidence="1">
    <location>
        <begin position="29"/>
        <end position="50"/>
    </location>
</feature>
<accession>A0A3P3U373</accession>
<dbReference type="Pfam" id="PF12010">
    <property type="entry name" value="DUF3502"/>
    <property type="match status" value="1"/>
</dbReference>
<dbReference type="PANTHER" id="PTHR43649:SF17">
    <property type="entry name" value="ABC TRANSPORTER SOLUTE BINDING PROTEIN-SUGAR TRANSPORT"/>
    <property type="match status" value="1"/>
</dbReference>
<keyword evidence="5" id="KW-1185">Reference proteome</keyword>
<evidence type="ECO:0000259" key="3">
    <source>
        <dbReference type="Pfam" id="PF12010"/>
    </source>
</evidence>
<feature type="compositionally biased region" description="Polar residues" evidence="1">
    <location>
        <begin position="38"/>
        <end position="50"/>
    </location>
</feature>
<reference evidence="4 5" key="1">
    <citation type="submission" date="2018-11" db="EMBL/GenBank/DDBJ databases">
        <title>Genome sequencing of Paenibacillus sp. KCOM 3021 (= ChDC PVNT-B20).</title>
        <authorList>
            <person name="Kook J.-K."/>
            <person name="Park S.-N."/>
            <person name="Lim Y.K."/>
        </authorList>
    </citation>
    <scope>NUCLEOTIDE SEQUENCE [LARGE SCALE GENOMIC DNA]</scope>
    <source>
        <strain evidence="4 5">KCOM 3021</strain>
    </source>
</reference>
<dbReference type="EMBL" id="RRCN01000001">
    <property type="protein sequence ID" value="RRJ64600.1"/>
    <property type="molecule type" value="Genomic_DNA"/>
</dbReference>
<dbReference type="InterPro" id="IPR006059">
    <property type="entry name" value="SBP"/>
</dbReference>
<dbReference type="RefSeq" id="WP_128632404.1">
    <property type="nucleotide sequence ID" value="NZ_RRCN01000001.1"/>
</dbReference>
<dbReference type="InterPro" id="IPR022627">
    <property type="entry name" value="DUF3502"/>
</dbReference>
<evidence type="ECO:0000313" key="4">
    <source>
        <dbReference type="EMBL" id="RRJ64600.1"/>
    </source>
</evidence>
<feature type="domain" description="DUF3502" evidence="3">
    <location>
        <begin position="444"/>
        <end position="510"/>
    </location>
</feature>
<dbReference type="Proteomes" id="UP000267017">
    <property type="component" value="Unassembled WGS sequence"/>
</dbReference>
<proteinExistence type="predicted"/>
<dbReference type="PANTHER" id="PTHR43649">
    <property type="entry name" value="ARABINOSE-BINDING PROTEIN-RELATED"/>
    <property type="match status" value="1"/>
</dbReference>
<comment type="caution">
    <text evidence="4">The sequence shown here is derived from an EMBL/GenBank/DDBJ whole genome shotgun (WGS) entry which is preliminary data.</text>
</comment>
<evidence type="ECO:0000256" key="2">
    <source>
        <dbReference type="SAM" id="SignalP"/>
    </source>
</evidence>
<gene>
    <name evidence="4" type="ORF">EHV15_17970</name>
</gene>
<dbReference type="SUPFAM" id="SSF53850">
    <property type="entry name" value="Periplasmic binding protein-like II"/>
    <property type="match status" value="1"/>
</dbReference>
<feature type="signal peptide" evidence="2">
    <location>
        <begin position="1"/>
        <end position="29"/>
    </location>
</feature>
<dbReference type="Gene3D" id="3.40.190.10">
    <property type="entry name" value="Periplasmic binding protein-like II"/>
    <property type="match status" value="1"/>
</dbReference>
<dbReference type="Pfam" id="PF13416">
    <property type="entry name" value="SBP_bac_8"/>
    <property type="match status" value="1"/>
</dbReference>
<dbReference type="InterPro" id="IPR050490">
    <property type="entry name" value="Bact_solute-bd_prot1"/>
</dbReference>
<protein>
    <submittedName>
        <fullName evidence="4">DUF3502 domain-containing protein</fullName>
    </submittedName>
</protein>
<dbReference type="PROSITE" id="PS51257">
    <property type="entry name" value="PROKAR_LIPOPROTEIN"/>
    <property type="match status" value="1"/>
</dbReference>
<feature type="chain" id="PRO_5039274596" evidence="2">
    <location>
        <begin position="30"/>
        <end position="515"/>
    </location>
</feature>
<name>A0A3P3U373_9BACL</name>
<evidence type="ECO:0000256" key="1">
    <source>
        <dbReference type="SAM" id="MobiDB-lite"/>
    </source>
</evidence>
<keyword evidence="2" id="KW-0732">Signal</keyword>